<dbReference type="InterPro" id="IPR003718">
    <property type="entry name" value="OsmC/Ohr_fam"/>
</dbReference>
<evidence type="ECO:0000313" key="3">
    <source>
        <dbReference type="Proteomes" id="UP001589793"/>
    </source>
</evidence>
<dbReference type="InterPro" id="IPR036102">
    <property type="entry name" value="OsmC/Ohrsf"/>
</dbReference>
<dbReference type="EMBL" id="JBHLSV010000016">
    <property type="protein sequence ID" value="MFC0674918.1"/>
    <property type="molecule type" value="Genomic_DNA"/>
</dbReference>
<dbReference type="SUPFAM" id="SSF82784">
    <property type="entry name" value="OsmC-like"/>
    <property type="match status" value="1"/>
</dbReference>
<protein>
    <submittedName>
        <fullName evidence="2">OsmC family protein</fullName>
    </submittedName>
</protein>
<reference evidence="2 3" key="1">
    <citation type="submission" date="2024-09" db="EMBL/GenBank/DDBJ databases">
        <authorList>
            <person name="Sun Q."/>
            <person name="Mori K."/>
        </authorList>
    </citation>
    <scope>NUCLEOTIDE SEQUENCE [LARGE SCALE GENOMIC DNA]</scope>
    <source>
        <strain evidence="2 3">CICC 10874</strain>
    </source>
</reference>
<comment type="similarity">
    <text evidence="1">Belongs to the OsmC/Ohr family.</text>
</comment>
<evidence type="ECO:0000313" key="2">
    <source>
        <dbReference type="EMBL" id="MFC0674918.1"/>
    </source>
</evidence>
<dbReference type="Gene3D" id="3.30.300.20">
    <property type="match status" value="1"/>
</dbReference>
<dbReference type="RefSeq" id="WP_376981455.1">
    <property type="nucleotide sequence ID" value="NZ_JBHLSV010000016.1"/>
</dbReference>
<keyword evidence="3" id="KW-1185">Reference proteome</keyword>
<dbReference type="Proteomes" id="UP001589793">
    <property type="component" value="Unassembled WGS sequence"/>
</dbReference>
<organism evidence="2 3">
    <name type="scientific">Brachybacterium hainanense</name>
    <dbReference type="NCBI Taxonomy" id="1541174"/>
    <lineage>
        <taxon>Bacteria</taxon>
        <taxon>Bacillati</taxon>
        <taxon>Actinomycetota</taxon>
        <taxon>Actinomycetes</taxon>
        <taxon>Micrococcales</taxon>
        <taxon>Dermabacteraceae</taxon>
        <taxon>Brachybacterium</taxon>
    </lineage>
</organism>
<proteinExistence type="inferred from homology"/>
<accession>A0ABV6RG73</accession>
<comment type="caution">
    <text evidence="2">The sequence shown here is derived from an EMBL/GenBank/DDBJ whole genome shotgun (WGS) entry which is preliminary data.</text>
</comment>
<gene>
    <name evidence="2" type="ORF">ACFFF6_13200</name>
</gene>
<sequence length="151" mass="15957">MPDPASRPDRSLYTARAENIGGTAGQVRIHDGPAALEVLPTGGPRPRAEGLNPEQLLAAAWSTCLAATLEVVLRENGHAVRSRVEVEVSLHRDPAGGLRFRPRALARIEELPREIAVEMLDAAHRRCPVSKLLTAGVDGGAGPEVALADPA</sequence>
<dbReference type="Pfam" id="PF02566">
    <property type="entry name" value="OsmC"/>
    <property type="match status" value="1"/>
</dbReference>
<dbReference type="InterPro" id="IPR015946">
    <property type="entry name" value="KH_dom-like_a/b"/>
</dbReference>
<dbReference type="InterPro" id="IPR019953">
    <property type="entry name" value="OHR"/>
</dbReference>
<dbReference type="PANTHER" id="PTHR33797">
    <property type="entry name" value="ORGANIC HYDROPEROXIDE RESISTANCE PROTEIN-LIKE"/>
    <property type="match status" value="1"/>
</dbReference>
<evidence type="ECO:0000256" key="1">
    <source>
        <dbReference type="ARBA" id="ARBA00007378"/>
    </source>
</evidence>
<name>A0ABV6RG73_9MICO</name>
<dbReference type="PANTHER" id="PTHR33797:SF2">
    <property type="entry name" value="ORGANIC HYDROPEROXIDE RESISTANCE PROTEIN-LIKE"/>
    <property type="match status" value="1"/>
</dbReference>